<dbReference type="OrthoDB" id="9879619at2"/>
<organism evidence="1 2">
    <name type="scientific">Legionella sainthelensi</name>
    <dbReference type="NCBI Taxonomy" id="28087"/>
    <lineage>
        <taxon>Bacteria</taxon>
        <taxon>Pseudomonadati</taxon>
        <taxon>Pseudomonadota</taxon>
        <taxon>Gammaproteobacteria</taxon>
        <taxon>Legionellales</taxon>
        <taxon>Legionellaceae</taxon>
        <taxon>Legionella</taxon>
    </lineage>
</organism>
<dbReference type="eggNOG" id="ENOG5031IAJ">
    <property type="taxonomic scope" value="Bacteria"/>
</dbReference>
<dbReference type="EMBL" id="LNYV01000037">
    <property type="protein sequence ID" value="KTD54091.1"/>
    <property type="molecule type" value="Genomic_DNA"/>
</dbReference>
<comment type="caution">
    <text evidence="1">The sequence shown here is derived from an EMBL/GenBank/DDBJ whole genome shotgun (WGS) entry which is preliminary data.</text>
</comment>
<accession>A0A0W0YB63</accession>
<dbReference type="RefSeq" id="WP_027271397.1">
    <property type="nucleotide sequence ID" value="NZ_CAAAJE010000017.1"/>
</dbReference>
<proteinExistence type="predicted"/>
<protein>
    <submittedName>
        <fullName evidence="1">Uncharacterized protein</fullName>
    </submittedName>
</protein>
<dbReference type="AlphaFoldDB" id="A0A0W0YB63"/>
<evidence type="ECO:0000313" key="1">
    <source>
        <dbReference type="EMBL" id="KTD54091.1"/>
    </source>
</evidence>
<sequence length="208" mass="24320">MFEKISRSISAIITQEKTDTPKKIDISILEPNYIANFKNFFETPEQYNEWLKRYQDGEFSEAFCKFSGELIKNKLEIGIQNILFVNELMSLFETPEQYSEWLKHYEAARICNRNFDSLFKTEKQYNEWLKRYEADGIKASVLPTTSPNACLLADQIKEKLTITPIHHSSSFKSNKRPSQLGFFTEQANVNVKSEAQSEEEPNKISFCW</sequence>
<gene>
    <name evidence="1" type="ORF">Lsai_2913</name>
</gene>
<evidence type="ECO:0000313" key="2">
    <source>
        <dbReference type="Proteomes" id="UP000054621"/>
    </source>
</evidence>
<dbReference type="Proteomes" id="UP000054621">
    <property type="component" value="Unassembled WGS sequence"/>
</dbReference>
<name>A0A0W0YB63_9GAMM</name>
<reference evidence="1 2" key="1">
    <citation type="submission" date="2015-11" db="EMBL/GenBank/DDBJ databases">
        <title>Genomic analysis of 38 Legionella species identifies large and diverse effector repertoires.</title>
        <authorList>
            <person name="Burstein D."/>
            <person name="Amaro F."/>
            <person name="Zusman T."/>
            <person name="Lifshitz Z."/>
            <person name="Cohen O."/>
            <person name="Gilbert J.A."/>
            <person name="Pupko T."/>
            <person name="Shuman H.A."/>
            <person name="Segal G."/>
        </authorList>
    </citation>
    <scope>NUCLEOTIDE SEQUENCE [LARGE SCALE GENOMIC DNA]</scope>
    <source>
        <strain evidence="1 2">Mt.St.Helens-4</strain>
    </source>
</reference>
<dbReference type="PATRIC" id="fig|28087.4.peg.3131"/>